<dbReference type="Proteomes" id="UP001165121">
    <property type="component" value="Unassembled WGS sequence"/>
</dbReference>
<dbReference type="InterPro" id="IPR000048">
    <property type="entry name" value="IQ_motif_EF-hand-BS"/>
</dbReference>
<dbReference type="Pfam" id="PF00612">
    <property type="entry name" value="IQ"/>
    <property type="match status" value="3"/>
</dbReference>
<evidence type="ECO:0000313" key="3">
    <source>
        <dbReference type="Proteomes" id="UP001165121"/>
    </source>
</evidence>
<evidence type="ECO:0000313" key="2">
    <source>
        <dbReference type="EMBL" id="GMF42933.1"/>
    </source>
</evidence>
<reference evidence="2" key="1">
    <citation type="submission" date="2023-04" db="EMBL/GenBank/DDBJ databases">
        <title>Phytophthora fragariaefolia NBRC 109709.</title>
        <authorList>
            <person name="Ichikawa N."/>
            <person name="Sato H."/>
            <person name="Tonouchi N."/>
        </authorList>
    </citation>
    <scope>NUCLEOTIDE SEQUENCE</scope>
    <source>
        <strain evidence="2">NBRC 109709</strain>
    </source>
</reference>
<dbReference type="Gene3D" id="1.25.40.10">
    <property type="entry name" value="Tetratricopeptide repeat domain"/>
    <property type="match status" value="1"/>
</dbReference>
<feature type="region of interest" description="Disordered" evidence="1">
    <location>
        <begin position="809"/>
        <end position="837"/>
    </location>
</feature>
<dbReference type="SMART" id="SM00015">
    <property type="entry name" value="IQ"/>
    <property type="match status" value="5"/>
</dbReference>
<comment type="caution">
    <text evidence="2">The sequence shown here is derived from an EMBL/GenBank/DDBJ whole genome shotgun (WGS) entry which is preliminary data.</text>
</comment>
<keyword evidence="3" id="KW-1185">Reference proteome</keyword>
<accession>A0A9W6XPB7</accession>
<dbReference type="EMBL" id="BSXT01001503">
    <property type="protein sequence ID" value="GMF42933.1"/>
    <property type="molecule type" value="Genomic_DNA"/>
</dbReference>
<name>A0A9W6XPB7_9STRA</name>
<sequence length="837" mass="96901">MKRSRTATTVPKDEINLSFSSEESKTEYAQALQDRHDGLYQHAAEALERIIEGDSEKLWVELALTQFQLWEAHVRALHMPSILESVSELKQSRKGDVKSVHAQLLQEAYSTFLIAMEYPNSKSSPELLLALVRLYIEFGSYRGALAVCTLLVEGYPSSPHLNEAIFLSALTASVLGRHRESAQYFQYLAEGQGPSSSFAYRLAAYQFSLLAALQLAHVPGMRALERETYTQAYKALVALPPVLPSEKSAHILYTTSRKNEEQRTLLWCRDVQTWLDLAQRLAGPANAPHLVLLAMREARRRMTAASGGLPGAKLLLEGASLLRTGDNLAAERVFAEALLQQPRDTYYSARHERFLLEICSPSWCAQFALEHKSAARMKVFYRRCRRLTQWRIGVAYVLEQHRNAMAIRIQCAWRGFQARTELVVLREKQRDREAQSNVDMGEQDDRLIELRLNAAARKIQSLLHIARDKRKLRALRARKIEREALLAKFAGRRAELGRLGILRRWRIFVSNQKQERLDAAVRIQRQVRAWRFDMLHQHVLEYHRKQNEAVIIIQGLFRGFRCRQRLRRRRTAEVLIDGHLIFGSRLKGQPRDIVLWSCLLALSRYIRQRDAAAFQLQHWWKHQQKRSRMLCVLGKRAAQRRLLGRLQQSFYNLARSFFRELRAVCNARRVRRHEAATKIQRRLRCWLMRRRYLSTLDRYSVAAQRGEKAARKIALQRARRLFNGWRESALERRRKQHEAACLVQRTFRRHRAQRQARGIMAKKAAQAQLLATAYQKPLERCFRQWEAVALLEKSVLRVRSSSLIGSREITPVSGHRKPDTAPGSKIGKMPTLEEVSS</sequence>
<protein>
    <submittedName>
        <fullName evidence="2">Unnamed protein product</fullName>
    </submittedName>
</protein>
<dbReference type="PROSITE" id="PS50096">
    <property type="entry name" value="IQ"/>
    <property type="match status" value="4"/>
</dbReference>
<organism evidence="2 3">
    <name type="scientific">Phytophthora fragariaefolia</name>
    <dbReference type="NCBI Taxonomy" id="1490495"/>
    <lineage>
        <taxon>Eukaryota</taxon>
        <taxon>Sar</taxon>
        <taxon>Stramenopiles</taxon>
        <taxon>Oomycota</taxon>
        <taxon>Peronosporomycetes</taxon>
        <taxon>Peronosporales</taxon>
        <taxon>Peronosporaceae</taxon>
        <taxon>Phytophthora</taxon>
    </lineage>
</organism>
<evidence type="ECO:0000256" key="1">
    <source>
        <dbReference type="SAM" id="MobiDB-lite"/>
    </source>
</evidence>
<dbReference type="OrthoDB" id="76105at2759"/>
<dbReference type="InterPro" id="IPR011990">
    <property type="entry name" value="TPR-like_helical_dom_sf"/>
</dbReference>
<dbReference type="Gene3D" id="1.20.5.190">
    <property type="match status" value="1"/>
</dbReference>
<gene>
    <name evidence="2" type="ORF">Pfra01_001427100</name>
</gene>
<dbReference type="AlphaFoldDB" id="A0A9W6XPB7"/>
<proteinExistence type="predicted"/>